<dbReference type="Pfam" id="PF18160">
    <property type="entry name" value="SLATT_5"/>
    <property type="match status" value="1"/>
</dbReference>
<feature type="domain" description="SMODS and SLOG-associating 2TM effector" evidence="2">
    <location>
        <begin position="4"/>
        <end position="148"/>
    </location>
</feature>
<keyword evidence="4" id="KW-1185">Reference proteome</keyword>
<sequence>MTPGEKLLWDMKVTAGARFNAATRLSAKDRFGNVSISIYSSIVVSTSIVGLAFDLGATSTKIIGVATLIASIVILVLSMKLFADRHAVDAEQMHRCALEINELRRHYLATGFSGSSDLVSASEKYNALLQKFSINHSESDYSKYKYAHRWEFDDLRELDDKSARKREISQTRPSNSLEKITAALGGAGLAAAIGGLLAAMLGL</sequence>
<gene>
    <name evidence="3" type="ORF">ACFONA_04045</name>
</gene>
<proteinExistence type="predicted"/>
<dbReference type="EMBL" id="JBHRXP010000002">
    <property type="protein sequence ID" value="MFC3579325.1"/>
    <property type="molecule type" value="Genomic_DNA"/>
</dbReference>
<feature type="transmembrane region" description="Helical" evidence="1">
    <location>
        <begin position="34"/>
        <end position="56"/>
    </location>
</feature>
<protein>
    <submittedName>
        <fullName evidence="3">SLATT domain-containing protein</fullName>
    </submittedName>
</protein>
<evidence type="ECO:0000313" key="3">
    <source>
        <dbReference type="EMBL" id="MFC3579325.1"/>
    </source>
</evidence>
<organism evidence="3 4">
    <name type="scientific">Sphingomonas hylomeconis</name>
    <dbReference type="NCBI Taxonomy" id="1395958"/>
    <lineage>
        <taxon>Bacteria</taxon>
        <taxon>Pseudomonadati</taxon>
        <taxon>Pseudomonadota</taxon>
        <taxon>Alphaproteobacteria</taxon>
        <taxon>Sphingomonadales</taxon>
        <taxon>Sphingomonadaceae</taxon>
        <taxon>Sphingomonas</taxon>
    </lineage>
</organism>
<name>A0ABV7SVH7_9SPHN</name>
<dbReference type="Proteomes" id="UP001595713">
    <property type="component" value="Unassembled WGS sequence"/>
</dbReference>
<evidence type="ECO:0000256" key="1">
    <source>
        <dbReference type="SAM" id="Phobius"/>
    </source>
</evidence>
<keyword evidence="1" id="KW-1133">Transmembrane helix</keyword>
<reference evidence="4" key="1">
    <citation type="journal article" date="2019" name="Int. J. Syst. Evol. Microbiol.">
        <title>The Global Catalogue of Microorganisms (GCM) 10K type strain sequencing project: providing services to taxonomists for standard genome sequencing and annotation.</title>
        <authorList>
            <consortium name="The Broad Institute Genomics Platform"/>
            <consortium name="The Broad Institute Genome Sequencing Center for Infectious Disease"/>
            <person name="Wu L."/>
            <person name="Ma J."/>
        </authorList>
    </citation>
    <scope>NUCLEOTIDE SEQUENCE [LARGE SCALE GENOMIC DNA]</scope>
    <source>
        <strain evidence="4">KCTC 42739</strain>
    </source>
</reference>
<dbReference type="NCBIfam" id="NF033631">
    <property type="entry name" value="SLATT_5"/>
    <property type="match status" value="1"/>
</dbReference>
<keyword evidence="1" id="KW-0472">Membrane</keyword>
<dbReference type="InterPro" id="IPR041115">
    <property type="entry name" value="SLATT_5"/>
</dbReference>
<dbReference type="RefSeq" id="WP_261295729.1">
    <property type="nucleotide sequence ID" value="NZ_JANQBK010000018.1"/>
</dbReference>
<evidence type="ECO:0000259" key="2">
    <source>
        <dbReference type="Pfam" id="PF18160"/>
    </source>
</evidence>
<accession>A0ABV7SVH7</accession>
<feature type="transmembrane region" description="Helical" evidence="1">
    <location>
        <begin position="62"/>
        <end position="83"/>
    </location>
</feature>
<evidence type="ECO:0000313" key="4">
    <source>
        <dbReference type="Proteomes" id="UP001595713"/>
    </source>
</evidence>
<feature type="transmembrane region" description="Helical" evidence="1">
    <location>
        <begin position="180"/>
        <end position="201"/>
    </location>
</feature>
<comment type="caution">
    <text evidence="3">The sequence shown here is derived from an EMBL/GenBank/DDBJ whole genome shotgun (WGS) entry which is preliminary data.</text>
</comment>
<keyword evidence="1" id="KW-0812">Transmembrane</keyword>